<sequence length="84" mass="9596">MPKHIVQLIHRALKTLFPAHGRHRQTPAPTRMPLTLWMTPWTTPTPAHVLERQRPFNGEDIPLVRPYAPLDTTLQLRLHPGAAS</sequence>
<organism evidence="1 2">
    <name type="scientific">Streptomyces tsukubensis (strain DSM 42081 / NBRC 108919 / NRRL 18488 / 9993)</name>
    <dbReference type="NCBI Taxonomy" id="1114943"/>
    <lineage>
        <taxon>Bacteria</taxon>
        <taxon>Bacillati</taxon>
        <taxon>Actinomycetota</taxon>
        <taxon>Actinomycetes</taxon>
        <taxon>Kitasatosporales</taxon>
        <taxon>Streptomycetaceae</taxon>
        <taxon>Streptomyces</taxon>
    </lineage>
</organism>
<accession>I2N118</accession>
<proteinExistence type="predicted"/>
<dbReference type="Proteomes" id="UP000005940">
    <property type="component" value="Chromosome"/>
</dbReference>
<dbReference type="AlphaFoldDB" id="I2N118"/>
<evidence type="ECO:0000313" key="1">
    <source>
        <dbReference type="EMBL" id="QKM69025.1"/>
    </source>
</evidence>
<evidence type="ECO:0000313" key="2">
    <source>
        <dbReference type="Proteomes" id="UP000005940"/>
    </source>
</evidence>
<keyword evidence="2" id="KW-1185">Reference proteome</keyword>
<name>I2N118_STRT9</name>
<dbReference type="EMBL" id="CP029159">
    <property type="protein sequence ID" value="QKM69025.1"/>
    <property type="molecule type" value="Genomic_DNA"/>
</dbReference>
<protein>
    <submittedName>
        <fullName evidence="1">Uncharacterized protein</fullName>
    </submittedName>
</protein>
<dbReference type="RefSeq" id="WP_006348406.1">
    <property type="nucleotide sequence ID" value="NZ_CP029159.1"/>
</dbReference>
<gene>
    <name evidence="1" type="ORF">STSU_019545</name>
</gene>
<reference evidence="1 2" key="1">
    <citation type="journal article" date="2012" name="J. Bacteriol.">
        <title>Draft genome of Streptomyces tsukubaensis NRRL 18488, the producer of the clinically important immunosuppressant tacrolimus (FK506).</title>
        <authorList>
            <person name="Barreiro C."/>
            <person name="Prieto C."/>
            <person name="Sola-Landa A."/>
            <person name="Solera E."/>
            <person name="Martinez-Castro M."/>
            <person name="Perez-Redondo R."/>
            <person name="Garcia-Estrada C."/>
            <person name="Aparicio J.F."/>
            <person name="Fernandez-Martinez L.T."/>
            <person name="Santos-Aberturas J."/>
            <person name="Salehi-Najafabadi Z."/>
            <person name="Rodriguez-Garcia A."/>
            <person name="Tauch A."/>
            <person name="Martin J.F."/>
        </authorList>
    </citation>
    <scope>NUCLEOTIDE SEQUENCE [LARGE SCALE GENOMIC DNA]</scope>
    <source>
        <strain evidence="2">DSM 42081 / NBRC 108919 / NRRL 18488 / 9993</strain>
    </source>
</reference>